<reference evidence="6" key="1">
    <citation type="submission" date="2020-10" db="EMBL/GenBank/DDBJ databases">
        <title>Taxonomic study of unclassified bacteria belonging to the class Ktedonobacteria.</title>
        <authorList>
            <person name="Yabe S."/>
            <person name="Wang C.M."/>
            <person name="Zheng Y."/>
            <person name="Sakai Y."/>
            <person name="Cavaletti L."/>
            <person name="Monciardini P."/>
            <person name="Donadio S."/>
        </authorList>
    </citation>
    <scope>NUCLEOTIDE SEQUENCE</scope>
    <source>
        <strain evidence="6">ID150040</strain>
    </source>
</reference>
<protein>
    <submittedName>
        <fullName evidence="6">DNA-binding response regulator</fullName>
    </submittedName>
</protein>
<dbReference type="InterPro" id="IPR058245">
    <property type="entry name" value="NreC/VraR/RcsB-like_REC"/>
</dbReference>
<evidence type="ECO:0000313" key="7">
    <source>
        <dbReference type="Proteomes" id="UP000597444"/>
    </source>
</evidence>
<dbReference type="InterPro" id="IPR016032">
    <property type="entry name" value="Sig_transdc_resp-reg_C-effctor"/>
</dbReference>
<dbReference type="PRINTS" id="PR00038">
    <property type="entry name" value="HTHLUXR"/>
</dbReference>
<dbReference type="PROSITE" id="PS00622">
    <property type="entry name" value="HTH_LUXR_1"/>
    <property type="match status" value="1"/>
</dbReference>
<dbReference type="CDD" id="cd17535">
    <property type="entry name" value="REC_NarL-like"/>
    <property type="match status" value="1"/>
</dbReference>
<keyword evidence="2 6" id="KW-0238">DNA-binding</keyword>
<evidence type="ECO:0000256" key="1">
    <source>
        <dbReference type="ARBA" id="ARBA00022553"/>
    </source>
</evidence>
<dbReference type="CDD" id="cd06170">
    <property type="entry name" value="LuxR_C_like"/>
    <property type="match status" value="1"/>
</dbReference>
<dbReference type="Gene3D" id="3.40.50.2300">
    <property type="match status" value="1"/>
</dbReference>
<organism evidence="6 7">
    <name type="scientific">Reticulibacter mediterranei</name>
    <dbReference type="NCBI Taxonomy" id="2778369"/>
    <lineage>
        <taxon>Bacteria</taxon>
        <taxon>Bacillati</taxon>
        <taxon>Chloroflexota</taxon>
        <taxon>Ktedonobacteria</taxon>
        <taxon>Ktedonobacterales</taxon>
        <taxon>Reticulibacteraceae</taxon>
        <taxon>Reticulibacter</taxon>
    </lineage>
</organism>
<dbReference type="InterPro" id="IPR001789">
    <property type="entry name" value="Sig_transdc_resp-reg_receiver"/>
</dbReference>
<dbReference type="AlphaFoldDB" id="A0A8J3IRP3"/>
<evidence type="ECO:0000256" key="2">
    <source>
        <dbReference type="ARBA" id="ARBA00023125"/>
    </source>
</evidence>
<dbReference type="Proteomes" id="UP000597444">
    <property type="component" value="Unassembled WGS sequence"/>
</dbReference>
<dbReference type="PROSITE" id="PS50043">
    <property type="entry name" value="HTH_LUXR_2"/>
    <property type="match status" value="1"/>
</dbReference>
<dbReference type="PANTHER" id="PTHR43214">
    <property type="entry name" value="TWO-COMPONENT RESPONSE REGULATOR"/>
    <property type="match status" value="1"/>
</dbReference>
<dbReference type="RefSeq" id="WP_220207285.1">
    <property type="nucleotide sequence ID" value="NZ_BNJK01000001.1"/>
</dbReference>
<dbReference type="EMBL" id="BNJK01000001">
    <property type="protein sequence ID" value="GHO96679.1"/>
    <property type="molecule type" value="Genomic_DNA"/>
</dbReference>
<evidence type="ECO:0000259" key="5">
    <source>
        <dbReference type="PROSITE" id="PS50110"/>
    </source>
</evidence>
<feature type="modified residue" description="4-aspartylphosphate" evidence="3">
    <location>
        <position position="55"/>
    </location>
</feature>
<dbReference type="InterPro" id="IPR011006">
    <property type="entry name" value="CheY-like_superfamily"/>
</dbReference>
<dbReference type="SMART" id="SM00448">
    <property type="entry name" value="REC"/>
    <property type="match status" value="1"/>
</dbReference>
<gene>
    <name evidence="6" type="ORF">KSF_067270</name>
</gene>
<dbReference type="InterPro" id="IPR039420">
    <property type="entry name" value="WalR-like"/>
</dbReference>
<dbReference type="SUPFAM" id="SSF52172">
    <property type="entry name" value="CheY-like"/>
    <property type="match status" value="1"/>
</dbReference>
<dbReference type="Pfam" id="PF00196">
    <property type="entry name" value="GerE"/>
    <property type="match status" value="1"/>
</dbReference>
<evidence type="ECO:0000259" key="4">
    <source>
        <dbReference type="PROSITE" id="PS50043"/>
    </source>
</evidence>
<evidence type="ECO:0000313" key="6">
    <source>
        <dbReference type="EMBL" id="GHO96679.1"/>
    </source>
</evidence>
<dbReference type="SUPFAM" id="SSF46894">
    <property type="entry name" value="C-terminal effector domain of the bipartite response regulators"/>
    <property type="match status" value="1"/>
</dbReference>
<dbReference type="PANTHER" id="PTHR43214:SF43">
    <property type="entry name" value="TWO-COMPONENT RESPONSE REGULATOR"/>
    <property type="match status" value="1"/>
</dbReference>
<keyword evidence="1 3" id="KW-0597">Phosphoprotein</keyword>
<feature type="domain" description="Response regulatory" evidence="5">
    <location>
        <begin position="4"/>
        <end position="120"/>
    </location>
</feature>
<dbReference type="Pfam" id="PF00072">
    <property type="entry name" value="Response_reg"/>
    <property type="match status" value="1"/>
</dbReference>
<comment type="caution">
    <text evidence="6">The sequence shown here is derived from an EMBL/GenBank/DDBJ whole genome shotgun (WGS) entry which is preliminary data.</text>
</comment>
<dbReference type="GO" id="GO:0006355">
    <property type="term" value="P:regulation of DNA-templated transcription"/>
    <property type="evidence" value="ECO:0007669"/>
    <property type="project" value="InterPro"/>
</dbReference>
<accession>A0A8J3IRP3</accession>
<dbReference type="GO" id="GO:0000160">
    <property type="term" value="P:phosphorelay signal transduction system"/>
    <property type="evidence" value="ECO:0007669"/>
    <property type="project" value="InterPro"/>
</dbReference>
<feature type="domain" description="HTH luxR-type" evidence="4">
    <location>
        <begin position="142"/>
        <end position="207"/>
    </location>
</feature>
<dbReference type="PROSITE" id="PS50110">
    <property type="entry name" value="RESPONSE_REGULATORY"/>
    <property type="match status" value="1"/>
</dbReference>
<dbReference type="SMART" id="SM00421">
    <property type="entry name" value="HTH_LUXR"/>
    <property type="match status" value="1"/>
</dbReference>
<name>A0A8J3IRP3_9CHLR</name>
<dbReference type="InterPro" id="IPR000792">
    <property type="entry name" value="Tscrpt_reg_LuxR_C"/>
</dbReference>
<keyword evidence="7" id="KW-1185">Reference proteome</keyword>
<dbReference type="GO" id="GO:0003677">
    <property type="term" value="F:DNA binding"/>
    <property type="evidence" value="ECO:0007669"/>
    <property type="project" value="UniProtKB-KW"/>
</dbReference>
<proteinExistence type="predicted"/>
<evidence type="ECO:0000256" key="3">
    <source>
        <dbReference type="PROSITE-ProRule" id="PRU00169"/>
    </source>
</evidence>
<sequence>MTIHVLLADDHGMVREGLRLFLGRDPELEIIAEATDGTEAVDAARQLHPDVILMDILMPIMDGISATATILQEMPAIKIIVLTNVLEHSSIVRSVKAGASGYLLKDIQADELCRAIKEVVSGQVQLSPQVSAHLMREVQLPETSISKNLTERESDVLRLLAQGHSNKDIARHLHVVEDTVKSHVRHILSKLGVQSRTQAALYAMRLGWETSDSGSQHI</sequence>